<dbReference type="RefSeq" id="XP_064852272.1">
    <property type="nucleotide sequence ID" value="XM_064996200.1"/>
</dbReference>
<dbReference type="GeneID" id="90073251"/>
<evidence type="ECO:0000313" key="2">
    <source>
        <dbReference type="EMBL" id="GMM35272.1"/>
    </source>
</evidence>
<feature type="compositionally biased region" description="Polar residues" evidence="1">
    <location>
        <begin position="727"/>
        <end position="751"/>
    </location>
</feature>
<feature type="compositionally biased region" description="Polar residues" evidence="1">
    <location>
        <begin position="382"/>
        <end position="396"/>
    </location>
</feature>
<organism evidence="2 3">
    <name type="scientific">Saccharomycopsis crataegensis</name>
    <dbReference type="NCBI Taxonomy" id="43959"/>
    <lineage>
        <taxon>Eukaryota</taxon>
        <taxon>Fungi</taxon>
        <taxon>Dikarya</taxon>
        <taxon>Ascomycota</taxon>
        <taxon>Saccharomycotina</taxon>
        <taxon>Saccharomycetes</taxon>
        <taxon>Saccharomycopsidaceae</taxon>
        <taxon>Saccharomycopsis</taxon>
    </lineage>
</organism>
<feature type="compositionally biased region" description="Basic residues" evidence="1">
    <location>
        <begin position="307"/>
        <end position="317"/>
    </location>
</feature>
<comment type="caution">
    <text evidence="2">The sequence shown here is derived from an EMBL/GenBank/DDBJ whole genome shotgun (WGS) entry which is preliminary data.</text>
</comment>
<feature type="region of interest" description="Disordered" evidence="1">
    <location>
        <begin position="486"/>
        <end position="508"/>
    </location>
</feature>
<reference evidence="2 3" key="1">
    <citation type="journal article" date="2023" name="Elife">
        <title>Identification of key yeast species and microbe-microbe interactions impacting larval growth of Drosophila in the wild.</title>
        <authorList>
            <person name="Mure A."/>
            <person name="Sugiura Y."/>
            <person name="Maeda R."/>
            <person name="Honda K."/>
            <person name="Sakurai N."/>
            <person name="Takahashi Y."/>
            <person name="Watada M."/>
            <person name="Katoh T."/>
            <person name="Gotoh A."/>
            <person name="Gotoh Y."/>
            <person name="Taniguchi I."/>
            <person name="Nakamura K."/>
            <person name="Hayashi T."/>
            <person name="Katayama T."/>
            <person name="Uemura T."/>
            <person name="Hattori Y."/>
        </authorList>
    </citation>
    <scope>NUCLEOTIDE SEQUENCE [LARGE SCALE GENOMIC DNA]</scope>
    <source>
        <strain evidence="2 3">SC-9</strain>
    </source>
</reference>
<evidence type="ECO:0000313" key="3">
    <source>
        <dbReference type="Proteomes" id="UP001360560"/>
    </source>
</evidence>
<feature type="region of interest" description="Disordered" evidence="1">
    <location>
        <begin position="302"/>
        <end position="345"/>
    </location>
</feature>
<keyword evidence="3" id="KW-1185">Reference proteome</keyword>
<feature type="compositionally biased region" description="Polar residues" evidence="1">
    <location>
        <begin position="677"/>
        <end position="707"/>
    </location>
</feature>
<proteinExistence type="predicted"/>
<feature type="region of interest" description="Disordered" evidence="1">
    <location>
        <begin position="360"/>
        <end position="405"/>
    </location>
</feature>
<feature type="region of interest" description="Disordered" evidence="1">
    <location>
        <begin position="78"/>
        <end position="97"/>
    </location>
</feature>
<evidence type="ECO:0000256" key="1">
    <source>
        <dbReference type="SAM" id="MobiDB-lite"/>
    </source>
</evidence>
<dbReference type="EMBL" id="BTFZ01000006">
    <property type="protein sequence ID" value="GMM35272.1"/>
    <property type="molecule type" value="Genomic_DNA"/>
</dbReference>
<feature type="region of interest" description="Disordered" evidence="1">
    <location>
        <begin position="656"/>
        <end position="753"/>
    </location>
</feature>
<protein>
    <submittedName>
        <fullName evidence="2">Uncharacterized protein</fullName>
    </submittedName>
</protein>
<name>A0AAV5QL40_9ASCO</name>
<feature type="compositionally biased region" description="Polar residues" evidence="1">
    <location>
        <begin position="85"/>
        <end position="94"/>
    </location>
</feature>
<dbReference type="Proteomes" id="UP001360560">
    <property type="component" value="Unassembled WGS sequence"/>
</dbReference>
<gene>
    <name evidence="2" type="ORF">DASC09_025970</name>
</gene>
<feature type="compositionally biased region" description="Low complexity" evidence="1">
    <location>
        <begin position="318"/>
        <end position="338"/>
    </location>
</feature>
<feature type="region of interest" description="Disordered" evidence="1">
    <location>
        <begin position="766"/>
        <end position="808"/>
    </location>
</feature>
<sequence length="2022" mass="232182">MNNLEVSSSDVEELGLSIQDIDYGLLVQQIRRYVVNGAINGQDDIDGKLATEIMDKLKMNNYDNDLREMISKAIEEVSKRRSLEGNGTTKNTEAGHSGSLRIDLSVMDTIESGSHTTPILDFPNVSYFENDQDLTINLSDDLLESCPYTPIPEKSDDAPIASLNKANVGKVIGTQTKNPDSLVAAESVIEEPINVAAWEKRPHSSILSDPGNFAPPRRHLRPRTLKQMKPYSVDRFEHQAQIQGDAKRAMLIENAAAEQDMELLETLKRADREIRERRMMEAIEREKKREEKENRMMLKNLEARNKKQDKKKHKHINNKILDGSGKSADDNNSNSDSDTLSEPVSYKENRDILEKLLNSHSSANSSINGDDAEDSDDLRGHNSGQHETYSGSSTDNGESDSDTDLENFGYLRSKLSKYQVLPRSYIRHLKTNNKTKKDTKAHQKDKEITPRKGLAVRKLAKLNTRRGAADKEGSFDWVDDNDIVNDDTRNEDADNTIVPNPYDDDFSRKTRTDFENIISKYGPANDDNDGVDLEMQDRDLGSGSYFSDVDQQELAGSYIRSHEREHSSRNSYFDAFGSPTGMIDDPHYIDSNSDVSLENNWNSEDGPLEIRNSSDLEILDNIESFDKNKTTGSYSYSNTLLGSDIDDGEECAEDRRTGIDMMLTSRISHRRRGKKYNTGSRTSGTSQLQRPRKSNTISGSYFQQDTLRAQKQESGKSNRGLKKAPSNPKSTKRASSSGKNGAYAATNTHRSPLNLFQEKIADQLRSHKPVRREPLNPAPTNTSPSGYDIRALHDDNDDEKGKRKKQKLYPYEKDDRNYEFYRNPNTLTLQLESSDSRSYIRPKRIKYKLPINQLFQKHSHNSDTSHIMSDLQEIINSSPESLKIYPIDFKNIALSELSLLKWYNMEAKHDLLGIFSDSSPAVQRRFGVDNDLENNAMLIYTSGLEYLKNPKSTNVNQLIDDLKLISQGMTVVEPRKAVGIGSKVEIFLNNAYNITATKTLKSGEIFDKFSFIVMFFPLLQLHILNEVANMESDRVNLEKIWNKNLKLYFEYLTKLWSARSVNNILVNSYEKKTSLMYDIILILKHLCDMRSANLFWNVVNHGLMKSFKISRISNTTDYILLFSNFNTDAVSWRTIDFLVQKVNSLNGTKVDETEIYNCHKIIFETVHSLMTDYNWIADDGLFKSLVKLLKKRNFVNFSAERLSIKIFDKLDMSQFKHKDTLCNWFIKLVMMVVQKNEDLSKPRINFSRLVHFFEPNSSVFSDPTKPDVFLQTFINKINICIMSNIISRTSNYTNSIIKLTKSVIIQDDLLCYQKAFEGLACFYRSQQHKSHISKIGNTIFEECINGMIKKFAKFIKNNDEEGSANFSLKERKYLDIFTDLFNTLTGLALSSTDLISCCELYLYSVGSPKLFQLPYFEFSQWSGTLTKLMLIIIKSSNRFIFHTKKLIPKSDSDAERYKTISNVIRDNLWTPMINLVKISADDIAYVPPGNHICELVCCLGATSDLLVELKCENWQSLNFKWNLYNIDRYELVWLSQVLKFNGQISMLHDADYFIDSFAKSIIRYEPKEFSFLYYQQLVLNDKNNNDWLSFKNSFGNIFDFSNTKRLEILATFISTIFRNSHKSRAYENRANQLVDIMIEEFKKEYEMKKKNMSNTAAGKLKTMNYYKFATKVLNFLNFPSGKKLLQKSKDFQYLKHVFRIARSIVFEGPELQRKIQAITDDFVNDSESISFGSDELFVFLSEQLCLALIENKQDEFVRDLTTTVINLQKEVTYDVEAKLTALDSKLYMIIGLITIEVNLCAKFGDDIWILLHYSLKVLNEVLENSGPFDVNDYWLIFRFIVQFEPLYKNRHSKAMSQSSSKHLFFKIGTFKYLYLILETLFNFLAGQEELQLFISIINIRTRFLEEDFINSQYSVIFLDENIETNLFGDAISHTRKKIKDDEFSSIVDNTKIQNVKKIVSSSIIQLYDKNDVGGHDGANLPALIQIEREKLLAAQQQFLLHFNPSESDSKNMVLSTILDDII</sequence>
<accession>A0AAV5QL40</accession>